<reference evidence="3 4" key="1">
    <citation type="submission" date="2018-11" db="EMBL/GenBank/DDBJ databases">
        <title>Chitinophaga lutea sp.nov., isolate from arsenic contaminated soil.</title>
        <authorList>
            <person name="Zong Y."/>
        </authorList>
    </citation>
    <scope>NUCLEOTIDE SEQUENCE [LARGE SCALE GENOMIC DNA]</scope>
    <source>
        <strain evidence="3 4">ZY74</strain>
    </source>
</reference>
<evidence type="ECO:0000313" key="3">
    <source>
        <dbReference type="EMBL" id="RPE13692.1"/>
    </source>
</evidence>
<evidence type="ECO:0000313" key="4">
    <source>
        <dbReference type="Proteomes" id="UP000278351"/>
    </source>
</evidence>
<dbReference type="InterPro" id="IPR029442">
    <property type="entry name" value="GyrI-like"/>
</dbReference>
<dbReference type="RefSeq" id="WP_123846212.1">
    <property type="nucleotide sequence ID" value="NZ_RPDH01000001.1"/>
</dbReference>
<dbReference type="InterPro" id="IPR019587">
    <property type="entry name" value="Polyketide_cyclase/dehydratase"/>
</dbReference>
<dbReference type="CDD" id="cd07818">
    <property type="entry name" value="SRPBCC_1"/>
    <property type="match status" value="1"/>
</dbReference>
<dbReference type="Pfam" id="PF06445">
    <property type="entry name" value="GyrI-like"/>
    <property type="match status" value="1"/>
</dbReference>
<comment type="caution">
    <text evidence="3">The sequence shown here is derived from an EMBL/GenBank/DDBJ whole genome shotgun (WGS) entry which is preliminary data.</text>
</comment>
<dbReference type="OrthoDB" id="9807923at2"/>
<dbReference type="Proteomes" id="UP000278351">
    <property type="component" value="Unassembled WGS sequence"/>
</dbReference>
<organism evidence="3 4">
    <name type="scientific">Chitinophaga lutea</name>
    <dbReference type="NCBI Taxonomy" id="2488634"/>
    <lineage>
        <taxon>Bacteria</taxon>
        <taxon>Pseudomonadati</taxon>
        <taxon>Bacteroidota</taxon>
        <taxon>Chitinophagia</taxon>
        <taxon>Chitinophagales</taxon>
        <taxon>Chitinophagaceae</taxon>
        <taxon>Chitinophaga</taxon>
    </lineage>
</organism>
<sequence>MKALTVLAWFTGIILVVFVILLMAAPTKVHIEKSQTINAPVQVVWDYITRFEKFNQWSTWRKIEPEAQYRIEGVDGTVGAATSWKGKKLGEGRLEHLSLKPFTEVRQRLQFFEPFEGTSDVYYLVREAAGVTTVTWGIDAAYPRPQNIMGMFMKRSLENDFSQGLLNLKNAVEAEKTVPQLPAAATSPAAKEGERPEMAYWTVRSEVSTKDISGFYAASLPRIFKAVNEARLSPGVPAGLYYSWDEKAGKTDMAAAVTLEAKGTPPAGITAVTLPAGKIVYVDFYGPYERTAEAHALIEKYLREKGRTSKWPVLEEYITDPATEKDSTKWLTRVVYYAD</sequence>
<dbReference type="Pfam" id="PF10604">
    <property type="entry name" value="Polyketide_cyc2"/>
    <property type="match status" value="1"/>
</dbReference>
<keyword evidence="1" id="KW-1133">Transmembrane helix</keyword>
<name>A0A3N4PYA2_9BACT</name>
<accession>A0A3N4PYA2</accession>
<dbReference type="InterPro" id="IPR011256">
    <property type="entry name" value="Reg_factor_effector_dom_sf"/>
</dbReference>
<dbReference type="SUPFAM" id="SSF55136">
    <property type="entry name" value="Probable bacterial effector-binding domain"/>
    <property type="match status" value="1"/>
</dbReference>
<proteinExistence type="predicted"/>
<dbReference type="AlphaFoldDB" id="A0A3N4PYA2"/>
<dbReference type="SUPFAM" id="SSF55961">
    <property type="entry name" value="Bet v1-like"/>
    <property type="match status" value="1"/>
</dbReference>
<dbReference type="InterPro" id="IPR023393">
    <property type="entry name" value="START-like_dom_sf"/>
</dbReference>
<feature type="domain" description="GyrI-like small molecule binding" evidence="2">
    <location>
        <begin position="196"/>
        <end position="333"/>
    </location>
</feature>
<feature type="transmembrane region" description="Helical" evidence="1">
    <location>
        <begin position="6"/>
        <end position="25"/>
    </location>
</feature>
<evidence type="ECO:0000256" key="1">
    <source>
        <dbReference type="SAM" id="Phobius"/>
    </source>
</evidence>
<dbReference type="Gene3D" id="3.30.530.20">
    <property type="match status" value="1"/>
</dbReference>
<keyword evidence="1" id="KW-0472">Membrane</keyword>
<evidence type="ECO:0000259" key="2">
    <source>
        <dbReference type="Pfam" id="PF06445"/>
    </source>
</evidence>
<keyword evidence="1" id="KW-0812">Transmembrane</keyword>
<protein>
    <recommendedName>
        <fullName evidence="2">GyrI-like small molecule binding domain-containing protein</fullName>
    </recommendedName>
</protein>
<gene>
    <name evidence="3" type="ORF">EGT74_09315</name>
</gene>
<dbReference type="EMBL" id="RPDH01000001">
    <property type="protein sequence ID" value="RPE13692.1"/>
    <property type="molecule type" value="Genomic_DNA"/>
</dbReference>
<keyword evidence="4" id="KW-1185">Reference proteome</keyword>
<dbReference type="Gene3D" id="3.20.80.10">
    <property type="entry name" value="Regulatory factor, effector binding domain"/>
    <property type="match status" value="1"/>
</dbReference>